<dbReference type="EMBL" id="FMUS01000010">
    <property type="protein sequence ID" value="SCY54231.1"/>
    <property type="molecule type" value="Genomic_DNA"/>
</dbReference>
<dbReference type="RefSeq" id="WP_091542403.1">
    <property type="nucleotide sequence ID" value="NZ_FMUS01000010.1"/>
</dbReference>
<feature type="domain" description="Beta-lactamase-related" evidence="1">
    <location>
        <begin position="61"/>
        <end position="342"/>
    </location>
</feature>
<dbReference type="STRING" id="1120976.SAMN03080606_01755"/>
<proteinExistence type="predicted"/>
<name>A0A1G5GS47_9FIRM</name>
<reference evidence="2 3" key="1">
    <citation type="submission" date="2016-10" db="EMBL/GenBank/DDBJ databases">
        <authorList>
            <person name="de Groot N.N."/>
        </authorList>
    </citation>
    <scope>NUCLEOTIDE SEQUENCE [LARGE SCALE GENOMIC DNA]</scope>
    <source>
        <strain evidence="2 3">DSM 18978</strain>
    </source>
</reference>
<organism evidence="2 3">
    <name type="scientific">Alkaliphilus peptidifermentans DSM 18978</name>
    <dbReference type="NCBI Taxonomy" id="1120976"/>
    <lineage>
        <taxon>Bacteria</taxon>
        <taxon>Bacillati</taxon>
        <taxon>Bacillota</taxon>
        <taxon>Clostridia</taxon>
        <taxon>Peptostreptococcales</taxon>
        <taxon>Natronincolaceae</taxon>
        <taxon>Alkaliphilus</taxon>
    </lineage>
</organism>
<dbReference type="PANTHER" id="PTHR46825:SF9">
    <property type="entry name" value="BETA-LACTAMASE-RELATED DOMAIN-CONTAINING PROTEIN"/>
    <property type="match status" value="1"/>
</dbReference>
<dbReference type="Pfam" id="PF00144">
    <property type="entry name" value="Beta-lactamase"/>
    <property type="match status" value="1"/>
</dbReference>
<dbReference type="AlphaFoldDB" id="A0A1G5GS47"/>
<dbReference type="InterPro" id="IPR001466">
    <property type="entry name" value="Beta-lactam-related"/>
</dbReference>
<dbReference type="InterPro" id="IPR012338">
    <property type="entry name" value="Beta-lactam/transpept-like"/>
</dbReference>
<dbReference type="Proteomes" id="UP000198636">
    <property type="component" value="Unassembled WGS sequence"/>
</dbReference>
<evidence type="ECO:0000259" key="1">
    <source>
        <dbReference type="Pfam" id="PF00144"/>
    </source>
</evidence>
<dbReference type="SUPFAM" id="SSF56601">
    <property type="entry name" value="beta-lactamase/transpeptidase-like"/>
    <property type="match status" value="1"/>
</dbReference>
<keyword evidence="3" id="KW-1185">Reference proteome</keyword>
<dbReference type="PANTHER" id="PTHR46825">
    <property type="entry name" value="D-ALANYL-D-ALANINE-CARBOXYPEPTIDASE/ENDOPEPTIDASE AMPH"/>
    <property type="match status" value="1"/>
</dbReference>
<gene>
    <name evidence="2" type="ORF">SAMN03080606_01755</name>
</gene>
<accession>A0A1G5GS47</accession>
<protein>
    <submittedName>
        <fullName evidence="2">CubicO group peptidase, beta-lactamase class C family</fullName>
    </submittedName>
</protein>
<sequence>MKLILTRLTAVIVITSLMLATACEINKKKELNTFNTEVKEEINEILSGLNFRGTILIAQGDKTYITSRGEYSDNDLMYPIGSITKVFTSVAIMKLQEDGALNLDDKLSKYIPEMKHADSITIRNLLSHRSGIPRDVLKFFDLGNNIEGSKRMYKYGSEHYSDMSRSEFNNIIVSGDFELLSDPNDRFFYSNFGYVLLGIVIERVSEKSYMEYLDEIIFKPLNIEDIGFWENSEKDKYARSIYYNEEELYATRKFGHLVTQSAGGLYATAESLLQFAKALQTNQILQSKSFEEMTTRIDGYYGLGIMIDLKGNYFHFGTFSSFSSMLKIYKETNNTIIILMNDIDSRKLSVVEDQILKVINQENQ</sequence>
<evidence type="ECO:0000313" key="3">
    <source>
        <dbReference type="Proteomes" id="UP000198636"/>
    </source>
</evidence>
<dbReference type="InterPro" id="IPR050491">
    <property type="entry name" value="AmpC-like"/>
</dbReference>
<dbReference type="Gene3D" id="3.40.710.10">
    <property type="entry name" value="DD-peptidase/beta-lactamase superfamily"/>
    <property type="match status" value="1"/>
</dbReference>
<evidence type="ECO:0000313" key="2">
    <source>
        <dbReference type="EMBL" id="SCY54231.1"/>
    </source>
</evidence>
<dbReference type="OrthoDB" id="9797709at2"/>
<dbReference type="PROSITE" id="PS51257">
    <property type="entry name" value="PROKAR_LIPOPROTEIN"/>
    <property type="match status" value="1"/>
</dbReference>